<evidence type="ECO:0000259" key="18">
    <source>
        <dbReference type="PROSITE" id="PS51384"/>
    </source>
</evidence>
<sequence length="417" mass="45754">MGLTQEQTDIIKATVPVIKEHGNAVTSVFYKNMLAAHPELNAIFNSSNQVNGHQPRALAGAVFAYAANIDNLGALGPAVELICNKHASLYIQPEHYNIVGKFLLEAMGEVLGDAFTPAIKDAWAAAYFQLADIMINRESALYKEADGWTEFRDFRIAKKVPESSEITSFYLEPVDGKPLPSFRPGQYISIQLFVPQLNHPQARQYSLSDKPRSDYYRISVKKEAGLNATEPGAEAHPGLVSNILHDLKKEGDIIKVSHPQGDFFLSDAEKQSSSPIVLLAAGVGLTPLTSILNTLLETESETQRKISFIHGARTSAARAFKPQIRELATKVPNLQAFFFTSHPAAEDKQGEDYDFAGRLDLSKLDFKKDLFLDDATTQYYVCGPESFMLDVKGKLAAEGVSADRIKMELFGTGGVPA</sequence>
<name>A0A124BXN1_ASPNG</name>
<evidence type="ECO:0000256" key="10">
    <source>
        <dbReference type="ARBA" id="ARBA00022857"/>
    </source>
</evidence>
<dbReference type="CDD" id="cd06184">
    <property type="entry name" value="flavohem_like_fad_nad_binding"/>
    <property type="match status" value="1"/>
</dbReference>
<dbReference type="AlphaFoldDB" id="A0A124BXN1"/>
<dbReference type="Gene3D" id="2.40.30.10">
    <property type="entry name" value="Translation factors"/>
    <property type="match status" value="1"/>
</dbReference>
<keyword evidence="10" id="KW-0521">NADP</keyword>
<evidence type="ECO:0000256" key="13">
    <source>
        <dbReference type="ARBA" id="ARBA00023027"/>
    </source>
</evidence>
<keyword evidence="11" id="KW-0560">Oxidoreductase</keyword>
<evidence type="ECO:0000256" key="12">
    <source>
        <dbReference type="ARBA" id="ARBA00023004"/>
    </source>
</evidence>
<evidence type="ECO:0000256" key="1">
    <source>
        <dbReference type="ARBA" id="ARBA00001970"/>
    </source>
</evidence>
<evidence type="ECO:0000256" key="2">
    <source>
        <dbReference type="ARBA" id="ARBA00001974"/>
    </source>
</evidence>
<keyword evidence="6" id="KW-0349">Heme</keyword>
<dbReference type="Gene3D" id="1.10.490.10">
    <property type="entry name" value="Globins"/>
    <property type="match status" value="1"/>
</dbReference>
<dbReference type="VEuPathDB" id="FungiDB:An14g02460"/>
<accession>A0A124BXN1</accession>
<proteinExistence type="inferred from homology"/>
<dbReference type="SUPFAM" id="SSF63380">
    <property type="entry name" value="Riboflavin synthase domain-like"/>
    <property type="match status" value="1"/>
</dbReference>
<dbReference type="GO" id="GO:0071500">
    <property type="term" value="P:cellular response to nitrosative stress"/>
    <property type="evidence" value="ECO:0007669"/>
    <property type="project" value="TreeGrafter"/>
</dbReference>
<dbReference type="InterPro" id="IPR017938">
    <property type="entry name" value="Riboflavin_synthase-like_b-brl"/>
</dbReference>
<dbReference type="GO" id="GO:0046210">
    <property type="term" value="P:nitric oxide catabolic process"/>
    <property type="evidence" value="ECO:0007669"/>
    <property type="project" value="TreeGrafter"/>
</dbReference>
<dbReference type="GO" id="GO:0019825">
    <property type="term" value="F:oxygen binding"/>
    <property type="evidence" value="ECO:0007669"/>
    <property type="project" value="InterPro"/>
</dbReference>
<keyword evidence="9" id="KW-0274">FAD</keyword>
<dbReference type="VEuPathDB" id="FungiDB:M747DRAFT_5612"/>
<dbReference type="EC" id="1.14.12.17" evidence="4"/>
<comment type="catalytic activity">
    <reaction evidence="15">
        <text>2 nitric oxide + NADPH + 2 O2 = 2 nitrate + NADP(+) + H(+)</text>
        <dbReference type="Rhea" id="RHEA:19465"/>
        <dbReference type="ChEBI" id="CHEBI:15378"/>
        <dbReference type="ChEBI" id="CHEBI:15379"/>
        <dbReference type="ChEBI" id="CHEBI:16480"/>
        <dbReference type="ChEBI" id="CHEBI:17632"/>
        <dbReference type="ChEBI" id="CHEBI:57783"/>
        <dbReference type="ChEBI" id="CHEBI:58349"/>
        <dbReference type="EC" id="1.14.12.17"/>
    </reaction>
</comment>
<evidence type="ECO:0000256" key="15">
    <source>
        <dbReference type="ARBA" id="ARBA00049433"/>
    </source>
</evidence>
<dbReference type="NCBIfam" id="NF009805">
    <property type="entry name" value="PRK13289.1"/>
    <property type="match status" value="1"/>
</dbReference>
<dbReference type="Gene3D" id="3.40.50.80">
    <property type="entry name" value="Nucleotide-binding domain of ferredoxin-NADP reductase (FNR) module"/>
    <property type="match status" value="1"/>
</dbReference>
<evidence type="ECO:0000313" key="20">
    <source>
        <dbReference type="Proteomes" id="UP000068243"/>
    </source>
</evidence>
<keyword evidence="5" id="KW-0216">Detoxification</keyword>
<dbReference type="SUPFAM" id="SSF46458">
    <property type="entry name" value="Globin-like"/>
    <property type="match status" value="1"/>
</dbReference>
<comment type="cofactor">
    <cofactor evidence="2">
        <name>FAD</name>
        <dbReference type="ChEBI" id="CHEBI:57692"/>
    </cofactor>
</comment>
<dbReference type="PANTHER" id="PTHR43396:SF3">
    <property type="entry name" value="FLAVOHEMOPROTEIN"/>
    <property type="match status" value="1"/>
</dbReference>
<feature type="domain" description="Globin" evidence="17">
    <location>
        <begin position="2"/>
        <end position="139"/>
    </location>
</feature>
<organism evidence="19 20">
    <name type="scientific">Aspergillus niger</name>
    <dbReference type="NCBI Taxonomy" id="5061"/>
    <lineage>
        <taxon>Eukaryota</taxon>
        <taxon>Fungi</taxon>
        <taxon>Dikarya</taxon>
        <taxon>Ascomycota</taxon>
        <taxon>Pezizomycotina</taxon>
        <taxon>Eurotiomycetes</taxon>
        <taxon>Eurotiomycetidae</taxon>
        <taxon>Eurotiales</taxon>
        <taxon>Aspergillaceae</taxon>
        <taxon>Aspergillus</taxon>
        <taxon>Aspergillus subgen. Circumdati</taxon>
    </lineage>
</organism>
<dbReference type="InterPro" id="IPR039261">
    <property type="entry name" value="FNR_nucleotide-bd"/>
</dbReference>
<protein>
    <recommendedName>
        <fullName evidence="4">nitric oxide dioxygenase</fullName>
        <ecNumber evidence="4">1.14.12.17</ecNumber>
    </recommendedName>
</protein>
<dbReference type="Proteomes" id="UP000068243">
    <property type="component" value="Unassembled WGS sequence"/>
</dbReference>
<dbReference type="OrthoDB" id="436496at2759"/>
<dbReference type="GO" id="GO:0008941">
    <property type="term" value="F:nitric oxide dioxygenase NAD(P)H activity"/>
    <property type="evidence" value="ECO:0007669"/>
    <property type="project" value="UniProtKB-EC"/>
</dbReference>
<dbReference type="SUPFAM" id="SSF52343">
    <property type="entry name" value="Ferredoxin reductase-like, C-terminal NADP-linked domain"/>
    <property type="match status" value="1"/>
</dbReference>
<dbReference type="PROSITE" id="PS01033">
    <property type="entry name" value="GLOBIN"/>
    <property type="match status" value="1"/>
</dbReference>
<keyword evidence="12" id="KW-0408">Iron</keyword>
<evidence type="ECO:0000259" key="17">
    <source>
        <dbReference type="PROSITE" id="PS01033"/>
    </source>
</evidence>
<keyword evidence="13" id="KW-0520">NAD</keyword>
<evidence type="ECO:0000256" key="7">
    <source>
        <dbReference type="ARBA" id="ARBA00022630"/>
    </source>
</evidence>
<dbReference type="InterPro" id="IPR000971">
    <property type="entry name" value="Globin"/>
</dbReference>
<dbReference type="InterPro" id="IPR012292">
    <property type="entry name" value="Globin/Proto"/>
</dbReference>
<dbReference type="FunFam" id="1.10.490.10:FF:000003">
    <property type="entry name" value="Flavohemoprotein"/>
    <property type="match status" value="1"/>
</dbReference>
<dbReference type="CDD" id="cd08922">
    <property type="entry name" value="FHb-globin"/>
    <property type="match status" value="1"/>
</dbReference>
<comment type="similarity">
    <text evidence="3">In the C-terminal section; belongs to the flavoprotein pyridine nucleotide cytochrome reductase family.</text>
</comment>
<dbReference type="InterPro" id="IPR009050">
    <property type="entry name" value="Globin-like_sf"/>
</dbReference>
<dbReference type="FunFam" id="3.40.50.80:FF:000010">
    <property type="entry name" value="Flavohemoprotein"/>
    <property type="match status" value="1"/>
</dbReference>
<dbReference type="GO" id="GO:0071949">
    <property type="term" value="F:FAD binding"/>
    <property type="evidence" value="ECO:0007669"/>
    <property type="project" value="TreeGrafter"/>
</dbReference>
<evidence type="ECO:0000256" key="8">
    <source>
        <dbReference type="ARBA" id="ARBA00022723"/>
    </source>
</evidence>
<comment type="cofactor">
    <cofactor evidence="1">
        <name>heme b</name>
        <dbReference type="ChEBI" id="CHEBI:60344"/>
    </cofactor>
</comment>
<keyword evidence="8" id="KW-0479">Metal-binding</keyword>
<reference evidence="20" key="1">
    <citation type="journal article" date="2016" name="Genome Announc.">
        <title>Draft genome sequence of Aspergillus niger strain An76.</title>
        <authorList>
            <person name="Gong W."/>
            <person name="Cheng Z."/>
            <person name="Zhang H."/>
            <person name="Liu L."/>
            <person name="Gao P."/>
            <person name="Wang L."/>
        </authorList>
    </citation>
    <scope>NUCLEOTIDE SEQUENCE [LARGE SCALE GENOMIC DNA]</scope>
    <source>
        <strain evidence="20">An76</strain>
    </source>
</reference>
<comment type="caution">
    <text evidence="19">The sequence shown here is derived from an EMBL/GenBank/DDBJ whole genome shotgun (WGS) entry which is preliminary data.</text>
</comment>
<evidence type="ECO:0000313" key="19">
    <source>
        <dbReference type="EMBL" id="GAQ42908.1"/>
    </source>
</evidence>
<dbReference type="VEuPathDB" id="FungiDB:ASPNIDRAFT2_1141573"/>
<evidence type="ECO:0000256" key="6">
    <source>
        <dbReference type="ARBA" id="ARBA00022617"/>
    </source>
</evidence>
<dbReference type="Pfam" id="PF00175">
    <property type="entry name" value="NAD_binding_1"/>
    <property type="match status" value="1"/>
</dbReference>
<dbReference type="PANTHER" id="PTHR43396">
    <property type="entry name" value="FLAVOHEMOPROTEIN"/>
    <property type="match status" value="1"/>
</dbReference>
<evidence type="ECO:0000256" key="4">
    <source>
        <dbReference type="ARBA" id="ARBA00012229"/>
    </source>
</evidence>
<dbReference type="OMA" id="ADIHYEV"/>
<dbReference type="GO" id="GO:0020037">
    <property type="term" value="F:heme binding"/>
    <property type="evidence" value="ECO:0007669"/>
    <property type="project" value="InterPro"/>
</dbReference>
<comment type="function">
    <text evidence="16">In the presence of oxygen and NADH, it has NADH oxidase activity, which leads to the generation of superoxide and H(2)O(2). Under anaerobic conditions, it also exhibits nitric oxide reductase and FAD reductase activities. However, all these reactions are much lower than NOD activity.</text>
</comment>
<evidence type="ECO:0000256" key="16">
    <source>
        <dbReference type="ARBA" id="ARBA00056398"/>
    </source>
</evidence>
<evidence type="ECO:0000256" key="5">
    <source>
        <dbReference type="ARBA" id="ARBA00022575"/>
    </source>
</evidence>
<comment type="catalytic activity">
    <reaction evidence="14">
        <text>2 nitric oxide + NADH + 2 O2 = 2 nitrate + NAD(+) + H(+)</text>
        <dbReference type="Rhea" id="RHEA:19469"/>
        <dbReference type="ChEBI" id="CHEBI:15378"/>
        <dbReference type="ChEBI" id="CHEBI:15379"/>
        <dbReference type="ChEBI" id="CHEBI:16480"/>
        <dbReference type="ChEBI" id="CHEBI:17632"/>
        <dbReference type="ChEBI" id="CHEBI:57540"/>
        <dbReference type="ChEBI" id="CHEBI:57945"/>
        <dbReference type="EC" id="1.14.12.17"/>
    </reaction>
</comment>
<dbReference type="EMBL" id="BCMY01000008">
    <property type="protein sequence ID" value="GAQ42908.1"/>
    <property type="molecule type" value="Genomic_DNA"/>
</dbReference>
<gene>
    <name evidence="19" type="ORF">ABL_05569</name>
</gene>
<dbReference type="InterPro" id="IPR001433">
    <property type="entry name" value="OxRdtase_FAD/NAD-bd"/>
</dbReference>
<dbReference type="FunFam" id="2.40.30.10:FF:000034">
    <property type="entry name" value="Flavohemoprotein"/>
    <property type="match status" value="1"/>
</dbReference>
<dbReference type="PROSITE" id="PS51384">
    <property type="entry name" value="FAD_FR"/>
    <property type="match status" value="1"/>
</dbReference>
<dbReference type="PaxDb" id="5061-CADANGAP00010964"/>
<dbReference type="GO" id="GO:0046872">
    <property type="term" value="F:metal ion binding"/>
    <property type="evidence" value="ECO:0007669"/>
    <property type="project" value="UniProtKB-KW"/>
</dbReference>
<dbReference type="GO" id="GO:0009636">
    <property type="term" value="P:response to toxic substance"/>
    <property type="evidence" value="ECO:0007669"/>
    <property type="project" value="UniProtKB-KW"/>
</dbReference>
<feature type="domain" description="FAD-binding FR-type" evidence="18">
    <location>
        <begin position="149"/>
        <end position="266"/>
    </location>
</feature>
<keyword evidence="7" id="KW-0285">Flavoprotein</keyword>
<evidence type="ECO:0000256" key="3">
    <source>
        <dbReference type="ARBA" id="ARBA00006401"/>
    </source>
</evidence>
<dbReference type="Pfam" id="PF00042">
    <property type="entry name" value="Globin"/>
    <property type="match status" value="1"/>
</dbReference>
<dbReference type="VEuPathDB" id="FungiDB:ATCC64974_2170"/>
<evidence type="ECO:0000256" key="9">
    <source>
        <dbReference type="ARBA" id="ARBA00022827"/>
    </source>
</evidence>
<dbReference type="InterPro" id="IPR017927">
    <property type="entry name" value="FAD-bd_FR_type"/>
</dbReference>
<evidence type="ECO:0000256" key="14">
    <source>
        <dbReference type="ARBA" id="ARBA00048649"/>
    </source>
</evidence>
<evidence type="ECO:0000256" key="11">
    <source>
        <dbReference type="ARBA" id="ARBA00023002"/>
    </source>
</evidence>